<dbReference type="EMBL" id="JNBS01002530">
    <property type="protein sequence ID" value="OQR90516.1"/>
    <property type="molecule type" value="Genomic_DNA"/>
</dbReference>
<dbReference type="OrthoDB" id="78469at2759"/>
<dbReference type="AlphaFoldDB" id="A0A1V9YXP0"/>
<evidence type="ECO:0000313" key="2">
    <source>
        <dbReference type="Proteomes" id="UP000243217"/>
    </source>
</evidence>
<gene>
    <name evidence="1" type="ORF">THRCLA_09312</name>
</gene>
<evidence type="ECO:0000313" key="1">
    <source>
        <dbReference type="EMBL" id="OQR90516.1"/>
    </source>
</evidence>
<comment type="caution">
    <text evidence="1">The sequence shown here is derived from an EMBL/GenBank/DDBJ whole genome shotgun (WGS) entry which is preliminary data.</text>
</comment>
<reference evidence="1 2" key="1">
    <citation type="journal article" date="2014" name="Genome Biol. Evol.">
        <title>The secreted proteins of Achlya hypogyna and Thraustotheca clavata identify the ancestral oomycete secretome and reveal gene acquisitions by horizontal gene transfer.</title>
        <authorList>
            <person name="Misner I."/>
            <person name="Blouin N."/>
            <person name="Leonard G."/>
            <person name="Richards T.A."/>
            <person name="Lane C.E."/>
        </authorList>
    </citation>
    <scope>NUCLEOTIDE SEQUENCE [LARGE SCALE GENOMIC DNA]</scope>
    <source>
        <strain evidence="1 2">ATCC 34112</strain>
    </source>
</reference>
<accession>A0A1V9YXP0</accession>
<keyword evidence="2" id="KW-1185">Reference proteome</keyword>
<proteinExistence type="predicted"/>
<organism evidence="1 2">
    <name type="scientific">Thraustotheca clavata</name>
    <dbReference type="NCBI Taxonomy" id="74557"/>
    <lineage>
        <taxon>Eukaryota</taxon>
        <taxon>Sar</taxon>
        <taxon>Stramenopiles</taxon>
        <taxon>Oomycota</taxon>
        <taxon>Saprolegniomycetes</taxon>
        <taxon>Saprolegniales</taxon>
        <taxon>Achlyaceae</taxon>
        <taxon>Thraustotheca</taxon>
    </lineage>
</organism>
<evidence type="ECO:0008006" key="3">
    <source>
        <dbReference type="Google" id="ProtNLM"/>
    </source>
</evidence>
<sequence>MYGTEGQNHALTGVDEKTFRKWCWKWIHTLANLDIIKWENRFKNASEEANIHKFKGPGLRYEVGLCIRTVWCQGGVPAAYVYAVEPGEVTLADKGYRDKNYFVFPSDERHDARRQKEIMARHETCNRRLKQFKILSSTFRHDLHLHPICFHAVANCTQLMIELGHELFSIKMM</sequence>
<protein>
    <recommendedName>
        <fullName evidence="3">DDE Tnp4 domain-containing protein</fullName>
    </recommendedName>
</protein>
<name>A0A1V9YXP0_9STRA</name>
<dbReference type="Proteomes" id="UP000243217">
    <property type="component" value="Unassembled WGS sequence"/>
</dbReference>